<reference evidence="9 10" key="1">
    <citation type="submission" date="2017-08" db="EMBL/GenBank/DDBJ databases">
        <authorList>
            <person name="de Groot N.N."/>
        </authorList>
    </citation>
    <scope>NUCLEOTIDE SEQUENCE [LARGE SCALE GENOMIC DNA]</scope>
    <source>
        <strain evidence="9 10">JC85</strain>
    </source>
</reference>
<dbReference type="OrthoDB" id="7363830at2"/>
<organism evidence="9 10">
    <name type="scientific">Rhizobium subbaraonis</name>
    <dbReference type="NCBI Taxonomy" id="908946"/>
    <lineage>
        <taxon>Bacteria</taxon>
        <taxon>Pseudomonadati</taxon>
        <taxon>Pseudomonadota</taxon>
        <taxon>Alphaproteobacteria</taxon>
        <taxon>Hyphomicrobiales</taxon>
        <taxon>Rhizobiaceae</taxon>
        <taxon>Rhizobium/Agrobacterium group</taxon>
        <taxon>Rhizobium</taxon>
    </lineage>
</organism>
<protein>
    <submittedName>
        <fullName evidence="9">Predicted small lipoprotein YifL</fullName>
    </submittedName>
</protein>
<name>A0A285UPU1_9HYPH</name>
<keyword evidence="6 9" id="KW-0449">Lipoprotein</keyword>
<keyword evidence="4" id="KW-0564">Palmitate</keyword>
<evidence type="ECO:0000256" key="1">
    <source>
        <dbReference type="ARBA" id="ARBA00004459"/>
    </source>
</evidence>
<evidence type="ECO:0000256" key="5">
    <source>
        <dbReference type="ARBA" id="ARBA00023237"/>
    </source>
</evidence>
<evidence type="ECO:0000313" key="10">
    <source>
        <dbReference type="Proteomes" id="UP000219167"/>
    </source>
</evidence>
<evidence type="ECO:0000256" key="8">
    <source>
        <dbReference type="SAM" id="SignalP"/>
    </source>
</evidence>
<dbReference type="PROSITE" id="PS51257">
    <property type="entry name" value="PROKAR_LIPOPROTEIN"/>
    <property type="match status" value="1"/>
</dbReference>
<evidence type="ECO:0000256" key="7">
    <source>
        <dbReference type="SAM" id="MobiDB-lite"/>
    </source>
</evidence>
<dbReference type="EMBL" id="OBQD01000011">
    <property type="protein sequence ID" value="SOC43717.1"/>
    <property type="molecule type" value="Genomic_DNA"/>
</dbReference>
<evidence type="ECO:0000256" key="2">
    <source>
        <dbReference type="ARBA" id="ARBA00022729"/>
    </source>
</evidence>
<keyword evidence="5" id="KW-0998">Cell outer membrane</keyword>
<gene>
    <name evidence="9" type="ORF">SAMN05892877_111206</name>
</gene>
<dbReference type="InterPro" id="IPR032831">
    <property type="entry name" value="LptM_cons"/>
</dbReference>
<keyword evidence="10" id="KW-1185">Reference proteome</keyword>
<dbReference type="Proteomes" id="UP000219167">
    <property type="component" value="Unassembled WGS sequence"/>
</dbReference>
<accession>A0A285UPU1</accession>
<feature type="signal peptide" evidence="8">
    <location>
        <begin position="1"/>
        <end position="22"/>
    </location>
</feature>
<proteinExistence type="predicted"/>
<feature type="region of interest" description="Disordered" evidence="7">
    <location>
        <begin position="30"/>
        <end position="59"/>
    </location>
</feature>
<feature type="compositionally biased region" description="Basic and acidic residues" evidence="7">
    <location>
        <begin position="39"/>
        <end position="53"/>
    </location>
</feature>
<dbReference type="NCBIfam" id="NF047847">
    <property type="entry name" value="SS_mature_LptM"/>
    <property type="match status" value="1"/>
</dbReference>
<comment type="subcellular location">
    <subcellularLocation>
        <location evidence="1">Cell outer membrane</location>
        <topology evidence="1">Lipid-anchor</topology>
    </subcellularLocation>
</comment>
<evidence type="ECO:0000313" key="9">
    <source>
        <dbReference type="EMBL" id="SOC43717.1"/>
    </source>
</evidence>
<dbReference type="AlphaFoldDB" id="A0A285UPU1"/>
<evidence type="ECO:0000256" key="4">
    <source>
        <dbReference type="ARBA" id="ARBA00023139"/>
    </source>
</evidence>
<evidence type="ECO:0000256" key="3">
    <source>
        <dbReference type="ARBA" id="ARBA00023136"/>
    </source>
</evidence>
<sequence>MTLKTTARLAFVLVLSATVISACGRKGDLEVPGAASSKPAEKGKKQQVEDRPFLLDPLL</sequence>
<dbReference type="RefSeq" id="WP_097141304.1">
    <property type="nucleotide sequence ID" value="NZ_OBQD01000011.1"/>
</dbReference>
<evidence type="ECO:0000256" key="6">
    <source>
        <dbReference type="ARBA" id="ARBA00023288"/>
    </source>
</evidence>
<keyword evidence="2 8" id="KW-0732">Signal</keyword>
<feature type="chain" id="PRO_5012809356" evidence="8">
    <location>
        <begin position="23"/>
        <end position="59"/>
    </location>
</feature>
<keyword evidence="3" id="KW-0472">Membrane</keyword>